<proteinExistence type="predicted"/>
<name>A0A0F9NZ15_9ZZZZ</name>
<reference evidence="1" key="1">
    <citation type="journal article" date="2015" name="Nature">
        <title>Complex archaea that bridge the gap between prokaryotes and eukaryotes.</title>
        <authorList>
            <person name="Spang A."/>
            <person name="Saw J.H."/>
            <person name="Jorgensen S.L."/>
            <person name="Zaremba-Niedzwiedzka K."/>
            <person name="Martijn J."/>
            <person name="Lind A.E."/>
            <person name="van Eijk R."/>
            <person name="Schleper C."/>
            <person name="Guy L."/>
            <person name="Ettema T.J."/>
        </authorList>
    </citation>
    <scope>NUCLEOTIDE SEQUENCE</scope>
</reference>
<sequence>MAIGKIIGMILKILADLVSIKKKRVDQEIRNEVKNEAIGLEEEADRDLSERREALEDDDDVALATDLDKLLRESERLS</sequence>
<dbReference type="EMBL" id="LAZR01003532">
    <property type="protein sequence ID" value="KKN17337.1"/>
    <property type="molecule type" value="Genomic_DNA"/>
</dbReference>
<accession>A0A0F9NZ15</accession>
<evidence type="ECO:0000313" key="1">
    <source>
        <dbReference type="EMBL" id="KKN17337.1"/>
    </source>
</evidence>
<protein>
    <submittedName>
        <fullName evidence="1">Uncharacterized protein</fullName>
    </submittedName>
</protein>
<dbReference type="AlphaFoldDB" id="A0A0F9NZ15"/>
<comment type="caution">
    <text evidence="1">The sequence shown here is derived from an EMBL/GenBank/DDBJ whole genome shotgun (WGS) entry which is preliminary data.</text>
</comment>
<organism evidence="1">
    <name type="scientific">marine sediment metagenome</name>
    <dbReference type="NCBI Taxonomy" id="412755"/>
    <lineage>
        <taxon>unclassified sequences</taxon>
        <taxon>metagenomes</taxon>
        <taxon>ecological metagenomes</taxon>
    </lineage>
</organism>
<gene>
    <name evidence="1" type="ORF">LCGC14_0966880</name>
</gene>